<proteinExistence type="predicted"/>
<dbReference type="PANTHER" id="PTHR40277:SF1">
    <property type="entry name" value="BLL5419 PROTEIN"/>
    <property type="match status" value="1"/>
</dbReference>
<evidence type="ECO:0000256" key="5">
    <source>
        <dbReference type="ARBA" id="ARBA00023136"/>
    </source>
</evidence>
<feature type="transmembrane region" description="Helical" evidence="6">
    <location>
        <begin position="244"/>
        <end position="266"/>
    </location>
</feature>
<dbReference type="Proteomes" id="UP000177376">
    <property type="component" value="Unassembled WGS sequence"/>
</dbReference>
<dbReference type="AlphaFoldDB" id="A0A1G1YIN8"/>
<organism evidence="7 8">
    <name type="scientific">Candidatus Buchananbacteria bacterium RIFCSPLOWO2_01_FULL_39_33</name>
    <dbReference type="NCBI Taxonomy" id="1797543"/>
    <lineage>
        <taxon>Bacteria</taxon>
        <taxon>Candidatus Buchananiibacteriota</taxon>
    </lineage>
</organism>
<feature type="transmembrane region" description="Helical" evidence="6">
    <location>
        <begin position="12"/>
        <end position="29"/>
    </location>
</feature>
<dbReference type="PANTHER" id="PTHR40277">
    <property type="entry name" value="BLL5419 PROTEIN"/>
    <property type="match status" value="1"/>
</dbReference>
<feature type="transmembrane region" description="Helical" evidence="6">
    <location>
        <begin position="286"/>
        <end position="309"/>
    </location>
</feature>
<comment type="subcellular location">
    <subcellularLocation>
        <location evidence="1">Cell membrane</location>
        <topology evidence="1">Multi-pass membrane protein</topology>
    </subcellularLocation>
</comment>
<dbReference type="Pfam" id="PF03706">
    <property type="entry name" value="LPG_synthase_TM"/>
    <property type="match status" value="1"/>
</dbReference>
<feature type="transmembrane region" description="Helical" evidence="6">
    <location>
        <begin position="79"/>
        <end position="104"/>
    </location>
</feature>
<accession>A0A1G1YIN8</accession>
<evidence type="ECO:0000256" key="1">
    <source>
        <dbReference type="ARBA" id="ARBA00004651"/>
    </source>
</evidence>
<comment type="caution">
    <text evidence="7">The sequence shown here is derived from an EMBL/GenBank/DDBJ whole genome shotgun (WGS) entry which is preliminary data.</text>
</comment>
<gene>
    <name evidence="7" type="ORF">A3A02_03375</name>
</gene>
<evidence type="ECO:0000313" key="8">
    <source>
        <dbReference type="Proteomes" id="UP000177376"/>
    </source>
</evidence>
<feature type="transmembrane region" description="Helical" evidence="6">
    <location>
        <begin position="210"/>
        <end position="232"/>
    </location>
</feature>
<protein>
    <recommendedName>
        <fullName evidence="9">Flippase-like domain-containing protein</fullName>
    </recommendedName>
</protein>
<keyword evidence="5 6" id="KW-0472">Membrane</keyword>
<evidence type="ECO:0000256" key="6">
    <source>
        <dbReference type="SAM" id="Phobius"/>
    </source>
</evidence>
<dbReference type="EMBL" id="MHIM01000023">
    <property type="protein sequence ID" value="OGY52205.1"/>
    <property type="molecule type" value="Genomic_DNA"/>
</dbReference>
<feature type="transmembrane region" description="Helical" evidence="6">
    <location>
        <begin position="35"/>
        <end position="59"/>
    </location>
</feature>
<evidence type="ECO:0000256" key="3">
    <source>
        <dbReference type="ARBA" id="ARBA00022692"/>
    </source>
</evidence>
<dbReference type="InterPro" id="IPR022791">
    <property type="entry name" value="L-PG_synthase/AglD"/>
</dbReference>
<keyword evidence="2" id="KW-1003">Cell membrane</keyword>
<reference evidence="7 8" key="1">
    <citation type="journal article" date="2016" name="Nat. Commun.">
        <title>Thousands of microbial genomes shed light on interconnected biogeochemical processes in an aquifer system.</title>
        <authorList>
            <person name="Anantharaman K."/>
            <person name="Brown C.T."/>
            <person name="Hug L.A."/>
            <person name="Sharon I."/>
            <person name="Castelle C.J."/>
            <person name="Probst A.J."/>
            <person name="Thomas B.C."/>
            <person name="Singh A."/>
            <person name="Wilkins M.J."/>
            <person name="Karaoz U."/>
            <person name="Brodie E.L."/>
            <person name="Williams K.H."/>
            <person name="Hubbard S.S."/>
            <person name="Banfield J.F."/>
        </authorList>
    </citation>
    <scope>NUCLEOTIDE SEQUENCE [LARGE SCALE GENOMIC DNA]</scope>
</reference>
<evidence type="ECO:0000256" key="2">
    <source>
        <dbReference type="ARBA" id="ARBA00022475"/>
    </source>
</evidence>
<evidence type="ECO:0000256" key="4">
    <source>
        <dbReference type="ARBA" id="ARBA00022989"/>
    </source>
</evidence>
<evidence type="ECO:0000313" key="7">
    <source>
        <dbReference type="EMBL" id="OGY52205.1"/>
    </source>
</evidence>
<dbReference type="NCBIfam" id="TIGR00374">
    <property type="entry name" value="flippase-like domain"/>
    <property type="match status" value="1"/>
</dbReference>
<keyword evidence="4 6" id="KW-1133">Transmembrane helix</keyword>
<name>A0A1G1YIN8_9BACT</name>
<sequence length="320" mass="36983">MIIKNIKKKWYHFIGLLIFLYIIFYKIDFFKIKTIILGANFIFILTAIILTFIMLLIQVWRWNYLKKIQNIHYSFKDSFLIYGAGIYFGTITPGKLGDLIKILYLKSGGHSTGKSSVSVIADRLADLIFLLAIGYLSMLFFAKFFMAEIIIITIIILLIIITGLLLKNELFKKSINKVFLWFIPTKYKTSLTLNFQDLIADFKIYRFKNYLILFTLTALAWFFYYLQMLFLAKSLDLGDITFTYLAMSVTIAAIVTLIPISIYGLGTRDAALLFLFSLININSEKTITFSLLILFMSLLYGLIGFICWLKKPLKLNLNGE</sequence>
<evidence type="ECO:0008006" key="9">
    <source>
        <dbReference type="Google" id="ProtNLM"/>
    </source>
</evidence>
<feature type="transmembrane region" description="Helical" evidence="6">
    <location>
        <begin position="149"/>
        <end position="166"/>
    </location>
</feature>
<keyword evidence="3 6" id="KW-0812">Transmembrane</keyword>
<dbReference type="GO" id="GO:0005886">
    <property type="term" value="C:plasma membrane"/>
    <property type="evidence" value="ECO:0007669"/>
    <property type="project" value="UniProtKB-SubCell"/>
</dbReference>